<dbReference type="Proteomes" id="UP001055172">
    <property type="component" value="Unassembled WGS sequence"/>
</dbReference>
<accession>A0AA37GPT0</accession>
<feature type="region of interest" description="Disordered" evidence="1">
    <location>
        <begin position="14"/>
        <end position="43"/>
    </location>
</feature>
<evidence type="ECO:0000256" key="1">
    <source>
        <dbReference type="SAM" id="MobiDB-lite"/>
    </source>
</evidence>
<gene>
    <name evidence="2" type="ORF">ColLi_06861</name>
</gene>
<evidence type="ECO:0000313" key="3">
    <source>
        <dbReference type="Proteomes" id="UP001055172"/>
    </source>
</evidence>
<keyword evidence="3" id="KW-1185">Reference proteome</keyword>
<feature type="compositionally biased region" description="Basic and acidic residues" evidence="1">
    <location>
        <begin position="26"/>
        <end position="43"/>
    </location>
</feature>
<dbReference type="EMBL" id="BPPX01000013">
    <property type="protein sequence ID" value="GJC84023.1"/>
    <property type="molecule type" value="Genomic_DNA"/>
</dbReference>
<sequence length="97" mass="10443">MIPLQTEERIIAIVPRESPPPPIDLARSDEASRSATSERHHGIHEAVHPWGAAGFPASWGKGSPVFDDGDIAWTAACGFAYAPWTPVGSSGPWSRRL</sequence>
<evidence type="ECO:0000313" key="2">
    <source>
        <dbReference type="EMBL" id="GJC84023.1"/>
    </source>
</evidence>
<organism evidence="2 3">
    <name type="scientific">Colletotrichum liriopes</name>
    <dbReference type="NCBI Taxonomy" id="708192"/>
    <lineage>
        <taxon>Eukaryota</taxon>
        <taxon>Fungi</taxon>
        <taxon>Dikarya</taxon>
        <taxon>Ascomycota</taxon>
        <taxon>Pezizomycotina</taxon>
        <taxon>Sordariomycetes</taxon>
        <taxon>Hypocreomycetidae</taxon>
        <taxon>Glomerellales</taxon>
        <taxon>Glomerellaceae</taxon>
        <taxon>Colletotrichum</taxon>
        <taxon>Colletotrichum spaethianum species complex</taxon>
    </lineage>
</organism>
<comment type="caution">
    <text evidence="2">The sequence shown here is derived from an EMBL/GenBank/DDBJ whole genome shotgun (WGS) entry which is preliminary data.</text>
</comment>
<reference evidence="2 3" key="1">
    <citation type="submission" date="2021-07" db="EMBL/GenBank/DDBJ databases">
        <title>Genome data of Colletotrichum spaethianum.</title>
        <authorList>
            <person name="Utami Y.D."/>
            <person name="Hiruma K."/>
        </authorList>
    </citation>
    <scope>NUCLEOTIDE SEQUENCE [LARGE SCALE GENOMIC DNA]</scope>
    <source>
        <strain evidence="2 3">MAFF 242679</strain>
    </source>
</reference>
<proteinExistence type="predicted"/>
<dbReference type="AlphaFoldDB" id="A0AA37GPT0"/>
<protein>
    <submittedName>
        <fullName evidence="2">Uncharacterized protein</fullName>
    </submittedName>
</protein>
<name>A0AA37GPT0_9PEZI</name>